<evidence type="ECO:0000259" key="2">
    <source>
        <dbReference type="Pfam" id="PF26002"/>
    </source>
</evidence>
<sequence length="294" mass="31891">MTEGLFRKEFLDAKARADFGEVSLPPQRAVRVAAASSLVVIALLVWVLAWLPYTRVETGVGFVVSDADAFAVTSAFKQRIRVDSVLVRSGEAVVPGKPMLVVGVEAEKADLNNESLSNSLALITDMAGLTGDASKRPIATLVSTQRGYVDKFLVLPGDYVAPGQPILVLRRDKGRIVFRVLADSRSIGFLQEGRKVFIRVEAYPFQRFGTVRGHIIGISESSLSPYQAATMFGIQPPSQSRFLVDVAVDDPSAIGGTQALKPGMSAFIDFPLEEMSVLRWIFASMLRTGGRDGR</sequence>
<dbReference type="PANTHER" id="PTHR30386">
    <property type="entry name" value="MEMBRANE FUSION SUBUNIT OF EMRAB-TOLC MULTIDRUG EFFLUX PUMP"/>
    <property type="match status" value="1"/>
</dbReference>
<gene>
    <name evidence="3" type="ORF">M2650_09805</name>
</gene>
<evidence type="ECO:0000256" key="1">
    <source>
        <dbReference type="SAM" id="Phobius"/>
    </source>
</evidence>
<reference evidence="3 4" key="1">
    <citation type="submission" date="2022-05" db="EMBL/GenBank/DDBJ databases">
        <title>Luteimonas sp. SX5, whole genome shotgun sequencing project.</title>
        <authorList>
            <person name="Zhao G."/>
            <person name="Shen L."/>
        </authorList>
    </citation>
    <scope>NUCLEOTIDE SEQUENCE [LARGE SCALE GENOMIC DNA]</scope>
    <source>
        <strain evidence="3 4">SX5</strain>
    </source>
</reference>
<dbReference type="Proteomes" id="UP001431217">
    <property type="component" value="Unassembled WGS sequence"/>
</dbReference>
<feature type="transmembrane region" description="Helical" evidence="1">
    <location>
        <begin position="32"/>
        <end position="53"/>
    </location>
</feature>
<dbReference type="Gene3D" id="2.40.30.170">
    <property type="match status" value="1"/>
</dbReference>
<keyword evidence="4" id="KW-1185">Reference proteome</keyword>
<dbReference type="PANTHER" id="PTHR30386:SF28">
    <property type="entry name" value="EXPORTED PROTEIN"/>
    <property type="match status" value="1"/>
</dbReference>
<feature type="domain" description="AprE-like beta-barrel" evidence="2">
    <location>
        <begin position="180"/>
        <end position="269"/>
    </location>
</feature>
<dbReference type="Gene3D" id="2.40.50.100">
    <property type="match status" value="1"/>
</dbReference>
<dbReference type="InterPro" id="IPR050739">
    <property type="entry name" value="MFP"/>
</dbReference>
<dbReference type="EMBL" id="JAMBEP010000001">
    <property type="protein sequence ID" value="MCL1634922.1"/>
    <property type="molecule type" value="Genomic_DNA"/>
</dbReference>
<comment type="caution">
    <text evidence="3">The sequence shown here is derived from an EMBL/GenBank/DDBJ whole genome shotgun (WGS) entry which is preliminary data.</text>
</comment>
<keyword evidence="1" id="KW-0472">Membrane</keyword>
<accession>A0ABT0MJ55</accession>
<organism evidence="3 4">
    <name type="scientific">Luteimonas galliterrae</name>
    <dbReference type="NCBI Taxonomy" id="2940486"/>
    <lineage>
        <taxon>Bacteria</taxon>
        <taxon>Pseudomonadati</taxon>
        <taxon>Pseudomonadota</taxon>
        <taxon>Gammaproteobacteria</taxon>
        <taxon>Lysobacterales</taxon>
        <taxon>Lysobacteraceae</taxon>
        <taxon>Luteimonas</taxon>
    </lineage>
</organism>
<keyword evidence="1" id="KW-0812">Transmembrane</keyword>
<dbReference type="Pfam" id="PF26002">
    <property type="entry name" value="Beta-barrel_AprE"/>
    <property type="match status" value="1"/>
</dbReference>
<protein>
    <submittedName>
        <fullName evidence="3">HlyD family efflux transporter periplasmic adaptor subunit</fullName>
    </submittedName>
</protein>
<proteinExistence type="predicted"/>
<keyword evidence="1" id="KW-1133">Transmembrane helix</keyword>
<dbReference type="InterPro" id="IPR058982">
    <property type="entry name" value="Beta-barrel_AprE"/>
</dbReference>
<dbReference type="RefSeq" id="WP_249473758.1">
    <property type="nucleotide sequence ID" value="NZ_JAMBEP010000001.1"/>
</dbReference>
<evidence type="ECO:0000313" key="3">
    <source>
        <dbReference type="EMBL" id="MCL1634922.1"/>
    </source>
</evidence>
<evidence type="ECO:0000313" key="4">
    <source>
        <dbReference type="Proteomes" id="UP001431217"/>
    </source>
</evidence>
<name>A0ABT0MJ55_9GAMM</name>